<protein>
    <submittedName>
        <fullName evidence="1">Uncharacterized protein</fullName>
    </submittedName>
</protein>
<proteinExistence type="predicted"/>
<sequence length="141" mass="15613">MGDKWVSRSADPELCVWEQLYLPLSTLGGMVVDGQPAYHSDTLSKAPRMNSLEQGMVGLKIEDISSSAVKMVGSVISSVALTGVLSGMKGQIIESYTILEKLKAAHSYNPKQFDWNLRSRHVFINKSYSEDDIHCSIKYSI</sequence>
<keyword evidence="2" id="KW-1185">Reference proteome</keyword>
<accession>A0ABQ9ULV5</accession>
<gene>
    <name evidence="1" type="ORF">P7K49_023511</name>
</gene>
<evidence type="ECO:0000313" key="1">
    <source>
        <dbReference type="EMBL" id="KAK2098060.1"/>
    </source>
</evidence>
<comment type="caution">
    <text evidence="1">The sequence shown here is derived from an EMBL/GenBank/DDBJ whole genome shotgun (WGS) entry which is preliminary data.</text>
</comment>
<name>A0ABQ9ULV5_SAGOE</name>
<evidence type="ECO:0000313" key="2">
    <source>
        <dbReference type="Proteomes" id="UP001266305"/>
    </source>
</evidence>
<reference evidence="1 2" key="1">
    <citation type="submission" date="2023-05" db="EMBL/GenBank/DDBJ databases">
        <title>B98-5 Cell Line De Novo Hybrid Assembly: An Optical Mapping Approach.</title>
        <authorList>
            <person name="Kananen K."/>
            <person name="Auerbach J.A."/>
            <person name="Kautto E."/>
            <person name="Blachly J.S."/>
        </authorList>
    </citation>
    <scope>NUCLEOTIDE SEQUENCE [LARGE SCALE GENOMIC DNA]</scope>
    <source>
        <strain evidence="1">B95-8</strain>
        <tissue evidence="1">Cell line</tissue>
    </source>
</reference>
<dbReference type="Proteomes" id="UP001266305">
    <property type="component" value="Unassembled WGS sequence"/>
</dbReference>
<organism evidence="1 2">
    <name type="scientific">Saguinus oedipus</name>
    <name type="common">Cotton-top tamarin</name>
    <name type="synonym">Oedipomidas oedipus</name>
    <dbReference type="NCBI Taxonomy" id="9490"/>
    <lineage>
        <taxon>Eukaryota</taxon>
        <taxon>Metazoa</taxon>
        <taxon>Chordata</taxon>
        <taxon>Craniata</taxon>
        <taxon>Vertebrata</taxon>
        <taxon>Euteleostomi</taxon>
        <taxon>Mammalia</taxon>
        <taxon>Eutheria</taxon>
        <taxon>Euarchontoglires</taxon>
        <taxon>Primates</taxon>
        <taxon>Haplorrhini</taxon>
        <taxon>Platyrrhini</taxon>
        <taxon>Cebidae</taxon>
        <taxon>Callitrichinae</taxon>
        <taxon>Saguinus</taxon>
    </lineage>
</organism>
<dbReference type="EMBL" id="JASSZA010000011">
    <property type="protein sequence ID" value="KAK2098060.1"/>
    <property type="molecule type" value="Genomic_DNA"/>
</dbReference>